<dbReference type="InterPro" id="IPR043426">
    <property type="entry name" value="MltB-like"/>
</dbReference>
<feature type="domain" description="Transglycosylase SLT" evidence="2">
    <location>
        <begin position="76"/>
        <end position="382"/>
    </location>
</feature>
<dbReference type="GO" id="GO:0008933">
    <property type="term" value="F:peptidoglycan lytic transglycosylase activity"/>
    <property type="evidence" value="ECO:0007669"/>
    <property type="project" value="TreeGrafter"/>
</dbReference>
<dbReference type="Pfam" id="PF13406">
    <property type="entry name" value="SLT_2"/>
    <property type="match status" value="1"/>
</dbReference>
<dbReference type="InterPro" id="IPR011757">
    <property type="entry name" value="Lytic_transglycosylase_MltB"/>
</dbReference>
<dbReference type="InterPro" id="IPR023346">
    <property type="entry name" value="Lysozyme-like_dom_sf"/>
</dbReference>
<name>A0A060NTK3_9BURK</name>
<dbReference type="Gene3D" id="1.10.530.10">
    <property type="match status" value="1"/>
</dbReference>
<dbReference type="PANTHER" id="PTHR30163:SF9">
    <property type="entry name" value="MEMBRANE-BOUND LYTIC MUREIN TRANSGLYCOSYLASE B"/>
    <property type="match status" value="1"/>
</dbReference>
<dbReference type="OrthoDB" id="9772911at2"/>
<dbReference type="AlphaFoldDB" id="A0A060NTK3"/>
<dbReference type="HOGENOM" id="CLU_035402_1_1_4"/>
<sequence>MPLKPALAILEPAPTQTQRRRFTLAALGAAVLPSALLPARALAHPGPGTLPAAALPAPAVSAPATPGGFAQHPAALAFARQLDAEQGWSDGWAERWIGHEARHRPQIVRLMTPMPRGTLRDWPAYRARFVEPVRIQAGLRFWQQHEASLERAEREFGVPDWLIVGIIGVETLYGRHMGTHRVLDSLATLGFDFPPEHPRAAQRSEFFRSELAAFLQLSHKHPRPPDAWRGSFAGAIGLPQFMPSNWPRFGVDFDADGRIDLIDSVPDAIGSVARFLREHGWQPGMPTHFPLRFDPARLDLPSLLAPSIRPSFTLEQLQALGVQPGGAAAQHNGLLALVELEQGDPARGGQPAIHWLGTQNFFAISRYNPSSYYVMAVIDLGQAVRARRRS</sequence>
<dbReference type="EMBL" id="AP014569">
    <property type="protein sequence ID" value="BAO82833.1"/>
    <property type="molecule type" value="Genomic_DNA"/>
</dbReference>
<dbReference type="Gene3D" id="1.10.8.350">
    <property type="entry name" value="Bacterial muramidase"/>
    <property type="match status" value="1"/>
</dbReference>
<protein>
    <submittedName>
        <fullName evidence="3">Membrane-bound lytic murein transglycosylase B</fullName>
    </submittedName>
</protein>
<evidence type="ECO:0000313" key="4">
    <source>
        <dbReference type="Proteomes" id="UP000066014"/>
    </source>
</evidence>
<accession>A0A060NTK3</accession>
<dbReference type="RefSeq" id="WP_082027199.1">
    <property type="nucleotide sequence ID" value="NZ_AP014569.1"/>
</dbReference>
<feature type="active site" evidence="1">
    <location>
        <position position="170"/>
    </location>
</feature>
<evidence type="ECO:0000259" key="2">
    <source>
        <dbReference type="Pfam" id="PF13406"/>
    </source>
</evidence>
<organism evidence="3 4">
    <name type="scientific">Serpentinimonas maccroryi</name>
    <dbReference type="NCBI Taxonomy" id="1458426"/>
    <lineage>
        <taxon>Bacteria</taxon>
        <taxon>Pseudomonadati</taxon>
        <taxon>Pseudomonadota</taxon>
        <taxon>Betaproteobacteria</taxon>
        <taxon>Burkholderiales</taxon>
        <taxon>Comamonadaceae</taxon>
        <taxon>Serpentinimonas</taxon>
    </lineage>
</organism>
<dbReference type="InterPro" id="IPR031304">
    <property type="entry name" value="SLT_2"/>
</dbReference>
<dbReference type="PANTHER" id="PTHR30163">
    <property type="entry name" value="MEMBRANE-BOUND LYTIC MUREIN TRANSGLYCOSYLASE B"/>
    <property type="match status" value="1"/>
</dbReference>
<evidence type="ECO:0000313" key="3">
    <source>
        <dbReference type="EMBL" id="BAO82833.1"/>
    </source>
</evidence>
<dbReference type="CDD" id="cd13399">
    <property type="entry name" value="Slt35-like"/>
    <property type="match status" value="1"/>
</dbReference>
<evidence type="ECO:0000256" key="1">
    <source>
        <dbReference type="PIRSR" id="PIRSR611757-1"/>
    </source>
</evidence>
<gene>
    <name evidence="3" type="ORF">SMCB_0605</name>
</gene>
<reference evidence="3 4" key="1">
    <citation type="journal article" date="2014" name="Nat. Commun.">
        <title>Physiological and genomic features of highly alkaliphilic hydrogen-utilizing Betaproteobacteria from a continental serpentinizing site.</title>
        <authorList>
            <person name="Suzuki S."/>
            <person name="Kuenen J.G."/>
            <person name="Schipper K."/>
            <person name="van der Velde S."/>
            <person name="Ishii S."/>
            <person name="Wu A."/>
            <person name="Sorokin D.Y."/>
            <person name="Tenney A."/>
            <person name="Meng X.Y."/>
            <person name="Morrill P.L."/>
            <person name="Kamagata Y."/>
            <person name="Muyzer G."/>
            <person name="Nealson K.H."/>
        </authorList>
    </citation>
    <scope>NUCLEOTIDE SEQUENCE [LARGE SCALE GENOMIC DNA]</scope>
    <source>
        <strain evidence="3 4">B1</strain>
    </source>
</reference>
<proteinExistence type="predicted"/>
<dbReference type="GO" id="GO:0009253">
    <property type="term" value="P:peptidoglycan catabolic process"/>
    <property type="evidence" value="ECO:0007669"/>
    <property type="project" value="TreeGrafter"/>
</dbReference>
<dbReference type="KEGG" id="cbab:SMCB_0605"/>
<dbReference type="NCBIfam" id="TIGR02282">
    <property type="entry name" value="MltB"/>
    <property type="match status" value="1"/>
</dbReference>
<keyword evidence="4" id="KW-1185">Reference proteome</keyword>
<dbReference type="STRING" id="1458426.SMCB_0605"/>
<dbReference type="Proteomes" id="UP000066014">
    <property type="component" value="Chromosome"/>
</dbReference>
<dbReference type="SUPFAM" id="SSF53955">
    <property type="entry name" value="Lysozyme-like"/>
    <property type="match status" value="1"/>
</dbReference>